<evidence type="ECO:0000256" key="3">
    <source>
        <dbReference type="ARBA" id="ARBA00008335"/>
    </source>
</evidence>
<feature type="signal peptide" evidence="27">
    <location>
        <begin position="1"/>
        <end position="26"/>
    </location>
</feature>
<keyword evidence="8" id="KW-0458">Lysosome</keyword>
<evidence type="ECO:0000256" key="10">
    <source>
        <dbReference type="ARBA" id="ARBA00044878"/>
    </source>
</evidence>
<evidence type="ECO:0000256" key="21">
    <source>
        <dbReference type="ARBA" id="ARBA00044924"/>
    </source>
</evidence>
<evidence type="ECO:0000256" key="17">
    <source>
        <dbReference type="ARBA" id="ARBA00044900"/>
    </source>
</evidence>
<keyword evidence="6 26" id="KW-1133">Transmembrane helix</keyword>
<proteinExistence type="inferred from homology"/>
<comment type="subcellular location">
    <subcellularLocation>
        <location evidence="2">Cell membrane</location>
        <topology evidence="2">Multi-pass membrane protein</topology>
    </subcellularLocation>
    <subcellularLocation>
        <location evidence="1">Lysosome membrane</location>
        <topology evidence="1">Multi-pass membrane protein</topology>
    </subcellularLocation>
</comment>
<keyword evidence="27" id="KW-0732">Signal</keyword>
<feature type="transmembrane region" description="Helical" evidence="26">
    <location>
        <begin position="75"/>
        <end position="94"/>
    </location>
</feature>
<dbReference type="InterPro" id="IPR036259">
    <property type="entry name" value="MFS_trans_sf"/>
</dbReference>
<dbReference type="Proteomes" id="UP001163550">
    <property type="component" value="Chromosome"/>
</dbReference>
<evidence type="ECO:0000256" key="23">
    <source>
        <dbReference type="ARBA" id="ARBA00045018"/>
    </source>
</evidence>
<feature type="transmembrane region" description="Helical" evidence="26">
    <location>
        <begin position="340"/>
        <end position="361"/>
    </location>
</feature>
<evidence type="ECO:0000256" key="19">
    <source>
        <dbReference type="ARBA" id="ARBA00044912"/>
    </source>
</evidence>
<evidence type="ECO:0000259" key="28">
    <source>
        <dbReference type="PROSITE" id="PS50850"/>
    </source>
</evidence>
<evidence type="ECO:0000256" key="2">
    <source>
        <dbReference type="ARBA" id="ARBA00004651"/>
    </source>
</evidence>
<comment type="catalytic activity">
    <reaction evidence="15">
        <text>L-aspartyl-L-lysine(out) = L-aspartyl-L-lysine(in)</text>
        <dbReference type="Rhea" id="RHEA:79411"/>
        <dbReference type="ChEBI" id="CHEBI:229953"/>
    </reaction>
</comment>
<dbReference type="PROSITE" id="PS50850">
    <property type="entry name" value="MFS"/>
    <property type="match status" value="1"/>
</dbReference>
<feature type="transmembrane region" description="Helical" evidence="26">
    <location>
        <begin position="48"/>
        <end position="68"/>
    </location>
</feature>
<keyword evidence="5 26" id="KW-0812">Transmembrane</keyword>
<comment type="catalytic activity">
    <reaction evidence="12">
        <text>L-alpha-aminoacyl-L-histidine(out) = L-alpha-aminoacyl-L-histidine(in)</text>
        <dbReference type="Rhea" id="RHEA:79375"/>
        <dbReference type="ChEBI" id="CHEBI:229967"/>
    </reaction>
</comment>
<feature type="transmembrane region" description="Helical" evidence="26">
    <location>
        <begin position="161"/>
        <end position="181"/>
    </location>
</feature>
<comment type="catalytic activity">
    <reaction evidence="21">
        <text>L-lysyl-glycine(out) = L-lysyl-glycine(in)</text>
        <dbReference type="Rhea" id="RHEA:79407"/>
        <dbReference type="ChEBI" id="CHEBI:191202"/>
    </reaction>
</comment>
<comment type="catalytic activity">
    <reaction evidence="20">
        <text>L-alanyl-L-lysine(out) = L-alanyl-L-lysine(in)</text>
        <dbReference type="Rhea" id="RHEA:79415"/>
        <dbReference type="ChEBI" id="CHEBI:192470"/>
    </reaction>
</comment>
<feature type="transmembrane region" description="Helical" evidence="26">
    <location>
        <begin position="211"/>
        <end position="236"/>
    </location>
</feature>
<evidence type="ECO:0000256" key="4">
    <source>
        <dbReference type="ARBA" id="ARBA00022448"/>
    </source>
</evidence>
<comment type="catalytic activity">
    <reaction evidence="17">
        <text>L-lysyl-L-lysine(out) = L-lysyl-L-lysine(in)</text>
        <dbReference type="Rhea" id="RHEA:79403"/>
        <dbReference type="ChEBI" id="CHEBI:229956"/>
    </reaction>
</comment>
<comment type="catalytic activity">
    <reaction evidence="14">
        <text>L-alpha-aminoacyl-L-lysine(out) = L-alpha-aminoacyl-L-lysine(in)</text>
        <dbReference type="Rhea" id="RHEA:79383"/>
        <dbReference type="ChEBI" id="CHEBI:229966"/>
    </reaction>
</comment>
<evidence type="ECO:0000313" key="30">
    <source>
        <dbReference type="Proteomes" id="UP001163550"/>
    </source>
</evidence>
<comment type="catalytic activity">
    <reaction evidence="19">
        <text>L-histidyl-L-alpha-amino acid(out) = L-histidyl-L-alpha-amino acid(in)</text>
        <dbReference type="Rhea" id="RHEA:79379"/>
        <dbReference type="ChEBI" id="CHEBI:229964"/>
    </reaction>
</comment>
<dbReference type="RefSeq" id="WP_228882091.1">
    <property type="nucleotide sequence ID" value="NZ_CABIIK010000043.1"/>
</dbReference>
<evidence type="ECO:0000256" key="12">
    <source>
        <dbReference type="ARBA" id="ARBA00044884"/>
    </source>
</evidence>
<evidence type="ECO:0000256" key="8">
    <source>
        <dbReference type="ARBA" id="ARBA00023228"/>
    </source>
</evidence>
<evidence type="ECO:0000256" key="9">
    <source>
        <dbReference type="ARBA" id="ARBA00044876"/>
    </source>
</evidence>
<evidence type="ECO:0000256" key="26">
    <source>
        <dbReference type="SAM" id="Phobius"/>
    </source>
</evidence>
<evidence type="ECO:0000256" key="15">
    <source>
        <dbReference type="ARBA" id="ARBA00044898"/>
    </source>
</evidence>
<comment type="catalytic activity">
    <reaction evidence="10">
        <text>L-histidyl-glycine(out) = L-histidyl-glycine(in)</text>
        <dbReference type="Rhea" id="RHEA:79395"/>
        <dbReference type="ChEBI" id="CHEBI:229957"/>
    </reaction>
</comment>
<dbReference type="EMBL" id="CP087994">
    <property type="protein sequence ID" value="UYO64343.1"/>
    <property type="molecule type" value="Genomic_DNA"/>
</dbReference>
<evidence type="ECO:0000256" key="20">
    <source>
        <dbReference type="ARBA" id="ARBA00044919"/>
    </source>
</evidence>
<evidence type="ECO:0000256" key="24">
    <source>
        <dbReference type="ARBA" id="ARBA00045709"/>
    </source>
</evidence>
<dbReference type="InterPro" id="IPR020846">
    <property type="entry name" value="MFS_dom"/>
</dbReference>
<keyword evidence="4" id="KW-0813">Transport</keyword>
<comment type="catalytic activity">
    <reaction evidence="16">
        <text>L-arginyl-L-alpha-amino acid(out) = L-arginyl-L-alpha-amino acid(in)</text>
        <dbReference type="Rhea" id="RHEA:79371"/>
        <dbReference type="ChEBI" id="CHEBI:84315"/>
    </reaction>
</comment>
<keyword evidence="30" id="KW-1185">Reference proteome</keyword>
<name>A0ABY6HIH0_9FIRM</name>
<keyword evidence="7 26" id="KW-0472">Membrane</keyword>
<evidence type="ECO:0000256" key="25">
    <source>
        <dbReference type="ARBA" id="ARBA00046376"/>
    </source>
</evidence>
<evidence type="ECO:0000256" key="13">
    <source>
        <dbReference type="ARBA" id="ARBA00044891"/>
    </source>
</evidence>
<evidence type="ECO:0000256" key="11">
    <source>
        <dbReference type="ARBA" id="ARBA00044881"/>
    </source>
</evidence>
<comment type="catalytic activity">
    <reaction evidence="18">
        <text>L-arginyl-glycine(out) = L-arginyl-glycine(in)</text>
        <dbReference type="Rhea" id="RHEA:79391"/>
        <dbReference type="ChEBI" id="CHEBI:229955"/>
    </reaction>
</comment>
<feature type="transmembrane region" description="Helical" evidence="26">
    <location>
        <begin position="100"/>
        <end position="119"/>
    </location>
</feature>
<comment type="catalytic activity">
    <reaction evidence="9">
        <text>L-lysyl-L-alanine(out) = L-lysyl-L-alanine(in)</text>
        <dbReference type="Rhea" id="RHEA:79399"/>
        <dbReference type="ChEBI" id="CHEBI:229954"/>
    </reaction>
</comment>
<evidence type="ECO:0000256" key="1">
    <source>
        <dbReference type="ARBA" id="ARBA00004155"/>
    </source>
</evidence>
<gene>
    <name evidence="29" type="ORF">LNN31_07965</name>
</gene>
<protein>
    <recommendedName>
        <fullName evidence="22">Lysosomal dipeptide transporter MFSD1</fullName>
    </recommendedName>
    <alternativeName>
        <fullName evidence="23">Major facilitator superfamily domain-containing protein 1</fullName>
    </alternativeName>
</protein>
<comment type="similarity">
    <text evidence="3">Belongs to the major facilitator superfamily.</text>
</comment>
<evidence type="ECO:0000256" key="6">
    <source>
        <dbReference type="ARBA" id="ARBA00022989"/>
    </source>
</evidence>
<comment type="catalytic activity">
    <reaction evidence="13">
        <text>L-lysyl-L-alpha-amino acid(out) = L-lysyl-L-alpha-amino acid(in)</text>
        <dbReference type="Rhea" id="RHEA:79387"/>
        <dbReference type="ChEBI" id="CHEBI:229965"/>
    </reaction>
</comment>
<evidence type="ECO:0000256" key="18">
    <source>
        <dbReference type="ARBA" id="ARBA00044903"/>
    </source>
</evidence>
<organism evidence="29 30">
    <name type="scientific">Acetobacterium wieringae</name>
    <dbReference type="NCBI Taxonomy" id="52694"/>
    <lineage>
        <taxon>Bacteria</taxon>
        <taxon>Bacillati</taxon>
        <taxon>Bacillota</taxon>
        <taxon>Clostridia</taxon>
        <taxon>Eubacteriales</taxon>
        <taxon>Eubacteriaceae</taxon>
        <taxon>Acetobacterium</taxon>
    </lineage>
</organism>
<feature type="transmembrane region" description="Helical" evidence="26">
    <location>
        <begin position="367"/>
        <end position="386"/>
    </location>
</feature>
<feature type="domain" description="Major facilitator superfamily (MFS) profile" evidence="28">
    <location>
        <begin position="10"/>
        <end position="390"/>
    </location>
</feature>
<reference evidence="29" key="1">
    <citation type="submission" date="2021-11" db="EMBL/GenBank/DDBJ databases">
        <title>Isoprene-degrading acetogen.</title>
        <authorList>
            <person name="Yang Y."/>
            <person name="Jin H."/>
            <person name="Yan J."/>
        </authorList>
    </citation>
    <scope>NUCLEOTIDE SEQUENCE</scope>
    <source>
        <strain evidence="29">Berkeley</strain>
    </source>
</reference>
<evidence type="ECO:0000313" key="29">
    <source>
        <dbReference type="EMBL" id="UYO64343.1"/>
    </source>
</evidence>
<feature type="chain" id="PRO_5046447429" description="Lysosomal dipeptide transporter MFSD1" evidence="27">
    <location>
        <begin position="27"/>
        <end position="392"/>
    </location>
</feature>
<dbReference type="Pfam" id="PF07690">
    <property type="entry name" value="MFS_1"/>
    <property type="match status" value="1"/>
</dbReference>
<sequence>MKKSNYKWVVLAIVCLAIFSPNYAQYQLAPIAPQLMTTYNLSMTQFSSVFSAPMIPAIFLSLVAGLLVDKFGVKRVISIGLIITAIGICLRVTATDYTTLLIYMILAGVGATFLNSNGAKIMGNYFEPEKISMAMSVFLASATLAMTLGMATTGLYPSIRIAFICAGIISVIGAVLWIVFVKDPKVEEDGIPKAPASIKESLKIVTKNKTIWIVGFCLMGVLACNVAISSFLPTALVGRAIDPVTAGFYASIMTLGSLVGCLTSPIIVSKVGKMKPVMLVLGVIATVGGALFWSAPEGIMLGAGLFVFGAALSGLMPLLMSIPIQLPEIGPEYAGTAGGFTGTLQLLGAVVIPTYIITPIAGPNMNVFFILAGVCMAVTSVLVLFLPELMKK</sequence>
<evidence type="ECO:0000256" key="5">
    <source>
        <dbReference type="ARBA" id="ARBA00022692"/>
    </source>
</evidence>
<comment type="catalytic activity">
    <reaction evidence="11">
        <text>L-alpha-aminoacyl-L-arginine(out) = L-alpha-aminoacyl-L-arginine(in)</text>
        <dbReference type="Rhea" id="RHEA:79367"/>
        <dbReference type="ChEBI" id="CHEBI:229968"/>
    </reaction>
</comment>
<dbReference type="PANTHER" id="PTHR23512">
    <property type="entry name" value="MAJOR FACILITATOR SUPERFAMILY DOMAIN-CONTAINING PROTEIN 1"/>
    <property type="match status" value="1"/>
</dbReference>
<dbReference type="Gene3D" id="1.20.1250.20">
    <property type="entry name" value="MFS general substrate transporter like domains"/>
    <property type="match status" value="2"/>
</dbReference>
<evidence type="ECO:0000256" key="16">
    <source>
        <dbReference type="ARBA" id="ARBA00044899"/>
    </source>
</evidence>
<feature type="transmembrane region" description="Helical" evidence="26">
    <location>
        <begin position="276"/>
        <end position="293"/>
    </location>
</feature>
<evidence type="ECO:0000256" key="22">
    <source>
        <dbReference type="ARBA" id="ARBA00044985"/>
    </source>
</evidence>
<feature type="transmembrane region" description="Helical" evidence="26">
    <location>
        <begin position="131"/>
        <end position="155"/>
    </location>
</feature>
<dbReference type="InterPro" id="IPR011701">
    <property type="entry name" value="MFS"/>
</dbReference>
<evidence type="ECO:0000256" key="14">
    <source>
        <dbReference type="ARBA" id="ARBA00044893"/>
    </source>
</evidence>
<dbReference type="InterPro" id="IPR052187">
    <property type="entry name" value="MFSD1"/>
</dbReference>
<comment type="function">
    <text evidence="24">Lysosomal dipeptide uniporter that selectively exports lysine, arginine or histidine-containing dipeptides with a net positive charge from the lysosome lumen into the cytosol. Could play a role in a specific type of protein O-glycosylation indirectly regulating macrophages migration and tissue invasion. Also essential for liver homeostasis.</text>
</comment>
<dbReference type="PANTHER" id="PTHR23512:SF3">
    <property type="entry name" value="MAJOR FACILITATOR SUPERFAMILY DOMAIN-CONTAINING PROTEIN 1"/>
    <property type="match status" value="1"/>
</dbReference>
<feature type="transmembrane region" description="Helical" evidence="26">
    <location>
        <begin position="248"/>
        <end position="269"/>
    </location>
</feature>
<feature type="transmembrane region" description="Helical" evidence="26">
    <location>
        <begin position="299"/>
        <end position="319"/>
    </location>
</feature>
<comment type="subunit">
    <text evidence="25">Homodimer. Interacts with lysosomal protein GLMP (via lumenal domain); the interaction starts while both proteins are still in the endoplasmic reticulum and is required for stabilization of MFSD1 in lysosomes but has no direct effect on its targeting to lysosomes or transporter activity.</text>
</comment>
<evidence type="ECO:0000256" key="7">
    <source>
        <dbReference type="ARBA" id="ARBA00023136"/>
    </source>
</evidence>
<evidence type="ECO:0000256" key="27">
    <source>
        <dbReference type="SAM" id="SignalP"/>
    </source>
</evidence>
<accession>A0ABY6HIH0</accession>
<dbReference type="SUPFAM" id="SSF103473">
    <property type="entry name" value="MFS general substrate transporter"/>
    <property type="match status" value="1"/>
</dbReference>